<feature type="compositionally biased region" description="Low complexity" evidence="2">
    <location>
        <begin position="67"/>
        <end position="80"/>
    </location>
</feature>
<feature type="compositionally biased region" description="Polar residues" evidence="2">
    <location>
        <begin position="81"/>
        <end position="97"/>
    </location>
</feature>
<accession>A0A507C4H3</accession>
<feature type="region of interest" description="Disordered" evidence="2">
    <location>
        <begin position="61"/>
        <end position="98"/>
    </location>
</feature>
<dbReference type="AlphaFoldDB" id="A0A507C4H3"/>
<sequence length="549" mass="60259">MRPRLRGESRLILIGTISRIHYTLSPCKGRPLSTSQGQTTDENKKTILEVRQYTKRGRVSEYTSFQPSSPANSNASNGSSRTTAWHQQPSSSSTSPKHYTRALDEKFQLAFLPKNYHSSVTADYIPYSIYQFLHSVTGTITGTLSTQALLQALGMGAATSIGLAATTNWIIKDGFGLLGGVIYAAVVSNKFDAQPKRYRFYSALALQAATILELVTPMVPHLFLPLASFSNIAKNVAWLASSATRAAMHRGFTKEDNLGDVTAKAGVQATAAGLVGTALGVGVSWVVGTQPWMLGLAFFPLCVANLGFAYMANVCVVTRSLNVTRAELALRPLIVDLVATTPSMTDTQQSSDTATTTTYQTISTHNGDDDDCIITQKTPTPDVVGRQEWFLMKQPSEFSIPLIIEAPLSKYLPRLTETEADAFVHGRYVPSGCQYRILVVNKKNKGRRVYLWLLEDAKTKDVVAAIYHSCILRVVLEKHSSSATSDVDTIQAMEQANELAQRTFEPTFTGLAQKGWDVMNVHIEDNDMRLELISGQLAKRKMRDANNEE</sequence>
<keyword evidence="3" id="KW-0812">Transmembrane</keyword>
<gene>
    <name evidence="6" type="ORF">SmJEL517_g04418</name>
</gene>
<reference evidence="6 7" key="1">
    <citation type="journal article" date="2019" name="Sci. Rep.">
        <title>Comparative genomics of chytrid fungi reveal insights into the obligate biotrophic and pathogenic lifestyle of Synchytrium endobioticum.</title>
        <authorList>
            <person name="van de Vossenberg B.T.L.H."/>
            <person name="Warris S."/>
            <person name="Nguyen H.D.T."/>
            <person name="van Gent-Pelzer M.P.E."/>
            <person name="Joly D.L."/>
            <person name="van de Geest H.C."/>
            <person name="Bonants P.J.M."/>
            <person name="Smith D.S."/>
            <person name="Levesque C.A."/>
            <person name="van der Lee T.A.J."/>
        </authorList>
    </citation>
    <scope>NUCLEOTIDE SEQUENCE [LARGE SCALE GENOMIC DNA]</scope>
    <source>
        <strain evidence="6 7">JEL517</strain>
    </source>
</reference>
<dbReference type="PANTHER" id="PTHR12770">
    <property type="entry name" value="RUS1 FAMILY PROTEIN C16ORF58"/>
    <property type="match status" value="1"/>
</dbReference>
<dbReference type="InterPro" id="IPR006968">
    <property type="entry name" value="RUS_fam"/>
</dbReference>
<proteinExistence type="inferred from homology"/>
<dbReference type="Pfam" id="PF24160">
    <property type="entry name" value="UVB_sens_C"/>
    <property type="match status" value="1"/>
</dbReference>
<evidence type="ECO:0000256" key="2">
    <source>
        <dbReference type="SAM" id="MobiDB-lite"/>
    </source>
</evidence>
<dbReference type="Pfam" id="PF04884">
    <property type="entry name" value="UVB_sens_prot"/>
    <property type="match status" value="1"/>
</dbReference>
<evidence type="ECO:0000259" key="5">
    <source>
        <dbReference type="Pfam" id="PF24160"/>
    </source>
</evidence>
<comment type="caution">
    <text evidence="6">The sequence shown here is derived from an EMBL/GenBank/DDBJ whole genome shotgun (WGS) entry which is preliminary data.</text>
</comment>
<feature type="domain" description="Root UVB sensitive protein C-terminal" evidence="5">
    <location>
        <begin position="444"/>
        <end position="530"/>
    </location>
</feature>
<dbReference type="Proteomes" id="UP000319731">
    <property type="component" value="Unassembled WGS sequence"/>
</dbReference>
<dbReference type="GeneID" id="42005643"/>
<feature type="transmembrane region" description="Helical" evidence="3">
    <location>
        <begin position="265"/>
        <end position="287"/>
    </location>
</feature>
<feature type="transmembrane region" description="Helical" evidence="3">
    <location>
        <begin position="200"/>
        <end position="219"/>
    </location>
</feature>
<evidence type="ECO:0000313" key="7">
    <source>
        <dbReference type="Proteomes" id="UP000319731"/>
    </source>
</evidence>
<dbReference type="PANTHER" id="PTHR12770:SF22">
    <property type="entry name" value="PROTEIN ROOT UVB SENSITIVE 1, CHLOROPLASTIC"/>
    <property type="match status" value="1"/>
</dbReference>
<keyword evidence="7" id="KW-1185">Reference proteome</keyword>
<feature type="region of interest" description="Disordered" evidence="2">
    <location>
        <begin position="25"/>
        <end position="47"/>
    </location>
</feature>
<protein>
    <submittedName>
        <fullName evidence="6">Uncharacterized protein</fullName>
    </submittedName>
</protein>
<keyword evidence="3" id="KW-1133">Transmembrane helix</keyword>
<comment type="similarity">
    <text evidence="1">Belongs to the RUS1 family.</text>
</comment>
<keyword evidence="3" id="KW-0472">Membrane</keyword>
<evidence type="ECO:0000256" key="3">
    <source>
        <dbReference type="SAM" id="Phobius"/>
    </source>
</evidence>
<dbReference type="InterPro" id="IPR055412">
    <property type="entry name" value="UVB_sens_C"/>
</dbReference>
<feature type="transmembrane region" description="Helical" evidence="3">
    <location>
        <begin position="294"/>
        <end position="312"/>
    </location>
</feature>
<dbReference type="RefSeq" id="XP_031023641.1">
    <property type="nucleotide sequence ID" value="XM_031170346.1"/>
</dbReference>
<dbReference type="InterPro" id="IPR054549">
    <property type="entry name" value="UVB_sens_RUS_dom"/>
</dbReference>
<organism evidence="6 7">
    <name type="scientific">Synchytrium microbalum</name>
    <dbReference type="NCBI Taxonomy" id="1806994"/>
    <lineage>
        <taxon>Eukaryota</taxon>
        <taxon>Fungi</taxon>
        <taxon>Fungi incertae sedis</taxon>
        <taxon>Chytridiomycota</taxon>
        <taxon>Chytridiomycota incertae sedis</taxon>
        <taxon>Chytridiomycetes</taxon>
        <taxon>Synchytriales</taxon>
        <taxon>Synchytriaceae</taxon>
        <taxon>Synchytrium</taxon>
    </lineage>
</organism>
<name>A0A507C4H3_9FUNG</name>
<dbReference type="OrthoDB" id="19606at2759"/>
<evidence type="ECO:0000313" key="6">
    <source>
        <dbReference type="EMBL" id="TPX32433.1"/>
    </source>
</evidence>
<feature type="domain" description="Protein root UVB sensitive/RUS" evidence="4">
    <location>
        <begin position="102"/>
        <end position="332"/>
    </location>
</feature>
<dbReference type="EMBL" id="QEAO01000030">
    <property type="protein sequence ID" value="TPX32433.1"/>
    <property type="molecule type" value="Genomic_DNA"/>
</dbReference>
<evidence type="ECO:0000259" key="4">
    <source>
        <dbReference type="Pfam" id="PF04884"/>
    </source>
</evidence>
<evidence type="ECO:0000256" key="1">
    <source>
        <dbReference type="ARBA" id="ARBA00007558"/>
    </source>
</evidence>